<dbReference type="Pfam" id="PF14356">
    <property type="entry name" value="DUF4403"/>
    <property type="match status" value="1"/>
</dbReference>
<dbReference type="InterPro" id="IPR025515">
    <property type="entry name" value="DUF4403"/>
</dbReference>
<dbReference type="RefSeq" id="WP_007185298.1">
    <property type="nucleotide sequence ID" value="NZ_AKGD01000001.1"/>
</dbReference>
<keyword evidence="3" id="KW-1185">Reference proteome</keyword>
<gene>
    <name evidence="2" type="ORF">WQQ_23550</name>
</gene>
<name>I8TER8_9GAMM</name>
<evidence type="ECO:0000313" key="2">
    <source>
        <dbReference type="EMBL" id="EIT72218.1"/>
    </source>
</evidence>
<reference evidence="2 3" key="1">
    <citation type="journal article" date="2012" name="J. Bacteriol.">
        <title>Genome Sequence of n-Alkane-Degrading Hydrocarboniphaga effusa Strain AP103T (ATCC BAA-332T).</title>
        <authorList>
            <person name="Chang H.K."/>
            <person name="Zylstra G.J."/>
            <person name="Chae J.C."/>
        </authorList>
    </citation>
    <scope>NUCLEOTIDE SEQUENCE [LARGE SCALE GENOMIC DNA]</scope>
    <source>
        <strain evidence="2 3">AP103</strain>
    </source>
</reference>
<evidence type="ECO:0000256" key="1">
    <source>
        <dbReference type="SAM" id="SignalP"/>
    </source>
</evidence>
<feature type="chain" id="PRO_5003714171" description="DUF4403 family protein" evidence="1">
    <location>
        <begin position="22"/>
        <end position="471"/>
    </location>
</feature>
<comment type="caution">
    <text evidence="2">The sequence shown here is derived from an EMBL/GenBank/DDBJ whole genome shotgun (WGS) entry which is preliminary data.</text>
</comment>
<dbReference type="Proteomes" id="UP000003704">
    <property type="component" value="Unassembled WGS sequence"/>
</dbReference>
<dbReference type="STRING" id="1172194.WQQ_23550"/>
<keyword evidence="1" id="KW-0732">Signal</keyword>
<evidence type="ECO:0008006" key="4">
    <source>
        <dbReference type="Google" id="ProtNLM"/>
    </source>
</evidence>
<evidence type="ECO:0000313" key="3">
    <source>
        <dbReference type="Proteomes" id="UP000003704"/>
    </source>
</evidence>
<accession>I8TER8</accession>
<dbReference type="PROSITE" id="PS51257">
    <property type="entry name" value="PROKAR_LIPOPROTEIN"/>
    <property type="match status" value="1"/>
</dbReference>
<dbReference type="OrthoDB" id="9774949at2"/>
<dbReference type="AlphaFoldDB" id="I8TER8"/>
<protein>
    <recommendedName>
        <fullName evidence="4">DUF4403 family protein</fullName>
    </recommendedName>
</protein>
<proteinExistence type="predicted"/>
<feature type="signal peptide" evidence="1">
    <location>
        <begin position="1"/>
        <end position="21"/>
    </location>
</feature>
<organism evidence="2 3">
    <name type="scientific">Hydrocarboniphaga effusa AP103</name>
    <dbReference type="NCBI Taxonomy" id="1172194"/>
    <lineage>
        <taxon>Bacteria</taxon>
        <taxon>Pseudomonadati</taxon>
        <taxon>Pseudomonadota</taxon>
        <taxon>Gammaproteobacteria</taxon>
        <taxon>Nevskiales</taxon>
        <taxon>Nevskiaceae</taxon>
        <taxon>Hydrocarboniphaga</taxon>
    </lineage>
</organism>
<sequence>MVRSRSYAWLQPLLICTLASACTQRIESGETLPAAASEPPQLQRLSRIELRASLPLAQIQAALDEALPRQQDIDERIRIRVPLIDDPRIPFHGSVTRTPLQLRPASPAIAFSSVLDGHGSAPTRWTVRGRVDGRIQPMIDGAYRVRSRLESSVDIDEARLKLDHLPDISLRKLLTERYRDAQRDWAAKLDRKLDERLALRDKASRLWRSAYGAVPLRSRSVADYELTLLHQPMRLLLANPVATASGDVVFGLGLEGQLSLAVGGTPRAPAARALPAPRFVDTLGNRFDLELPIAVDLGKLAQALEQQLHEGKLRFERRNVKVEGVGAGSDGKELVLKLRIEAGTWFRRTKADVFMHAVPFLDEATHELALRELRYTLQSEDLLLRAASWLTSPKLLAELQGKARLPLAPLEAQARDAAAKLAADVSKRSDGLAQIDVQRVSVDALSLHPGYLLVLVSAGGEVHADLAALLR</sequence>
<dbReference type="EMBL" id="AKGD01000001">
    <property type="protein sequence ID" value="EIT72218.1"/>
    <property type="molecule type" value="Genomic_DNA"/>
</dbReference>